<accession>A0A1H5SKE9</accession>
<dbReference type="EMBL" id="FNVU01000001">
    <property type="protein sequence ID" value="SEF50291.1"/>
    <property type="molecule type" value="Genomic_DNA"/>
</dbReference>
<keyword evidence="2" id="KW-0812">Transmembrane</keyword>
<feature type="transmembrane region" description="Helical" evidence="2">
    <location>
        <begin position="6"/>
        <end position="26"/>
    </location>
</feature>
<proteinExistence type="predicted"/>
<dbReference type="Proteomes" id="UP000236754">
    <property type="component" value="Unassembled WGS sequence"/>
</dbReference>
<keyword evidence="4" id="KW-1185">Reference proteome</keyword>
<keyword evidence="2" id="KW-1133">Transmembrane helix</keyword>
<feature type="compositionally biased region" description="Basic and acidic residues" evidence="1">
    <location>
        <begin position="253"/>
        <end position="262"/>
    </location>
</feature>
<organism evidence="3 4">
    <name type="scientific">Actinacidiphila yanglinensis</name>
    <dbReference type="NCBI Taxonomy" id="310779"/>
    <lineage>
        <taxon>Bacteria</taxon>
        <taxon>Bacillati</taxon>
        <taxon>Actinomycetota</taxon>
        <taxon>Actinomycetes</taxon>
        <taxon>Kitasatosporales</taxon>
        <taxon>Streptomycetaceae</taxon>
        <taxon>Actinacidiphila</taxon>
    </lineage>
</organism>
<evidence type="ECO:0000313" key="4">
    <source>
        <dbReference type="Proteomes" id="UP000236754"/>
    </source>
</evidence>
<protein>
    <recommendedName>
        <fullName evidence="5">Secreted protein</fullName>
    </recommendedName>
</protein>
<dbReference type="OrthoDB" id="7502542at2"/>
<evidence type="ECO:0000313" key="3">
    <source>
        <dbReference type="EMBL" id="SEF50291.1"/>
    </source>
</evidence>
<name>A0A1H5SKE9_9ACTN</name>
<evidence type="ECO:0000256" key="2">
    <source>
        <dbReference type="SAM" id="Phobius"/>
    </source>
</evidence>
<dbReference type="AlphaFoldDB" id="A0A1H5SKE9"/>
<evidence type="ECO:0000256" key="1">
    <source>
        <dbReference type="SAM" id="MobiDB-lite"/>
    </source>
</evidence>
<dbReference type="RefSeq" id="WP_146088175.1">
    <property type="nucleotide sequence ID" value="NZ_FNVU01000001.1"/>
</dbReference>
<sequence>MSTGAVAAIVVAVLVVIAVVAVWTMSGGAPRSGRLKHRFGPEYERTLAQHDGDAKAAGKELSDRVKRYGGLERRPLSAAEREQYTARWRAVQAQFVEDPAKALHQADQLVAQVAKERGFPAAGSPEHFDALSVHHATPLQGYRRAHALAEHASAGGEGATEDLRQSLIGARGLFDELLGDSGSASTRTRPAQAPDTPDAEPAPERPRAEAESAPEPVGVGAGKQSDEDAESTEDGAGRSTLGHRFAALTGSVRKSDDGSGRA</sequence>
<keyword evidence="2" id="KW-0472">Membrane</keyword>
<feature type="region of interest" description="Disordered" evidence="1">
    <location>
        <begin position="178"/>
        <end position="262"/>
    </location>
</feature>
<gene>
    <name evidence="3" type="ORF">SAMN05216223_101141</name>
</gene>
<evidence type="ECO:0008006" key="5">
    <source>
        <dbReference type="Google" id="ProtNLM"/>
    </source>
</evidence>
<reference evidence="3 4" key="1">
    <citation type="submission" date="2016-10" db="EMBL/GenBank/DDBJ databases">
        <authorList>
            <person name="de Groot N.N."/>
        </authorList>
    </citation>
    <scope>NUCLEOTIDE SEQUENCE [LARGE SCALE GENOMIC DNA]</scope>
    <source>
        <strain evidence="3 4">CGMCC 4.2023</strain>
    </source>
</reference>